<proteinExistence type="predicted"/>
<dbReference type="RefSeq" id="WP_349757469.1">
    <property type="nucleotide sequence ID" value="NZ_JBEGCI010000003.1"/>
</dbReference>
<reference evidence="1 2" key="1">
    <citation type="submission" date="2024-05" db="EMBL/GenBank/DDBJ databases">
        <title>Halomonas sp. CS7 16S ribosomal RNA gene Genome sequencing and assembly.</title>
        <authorList>
            <person name="Yook S."/>
        </authorList>
    </citation>
    <scope>NUCLEOTIDE SEQUENCE [LARGE SCALE GENOMIC DNA]</scope>
    <source>
        <strain evidence="1 2">CS7</strain>
    </source>
</reference>
<evidence type="ECO:0008006" key="3">
    <source>
        <dbReference type="Google" id="ProtNLM"/>
    </source>
</evidence>
<name>A0ABV1N3G0_9GAMM</name>
<accession>A0ABV1N3G0</accession>
<sequence length="411" mass="47636">MDGLISREASDKTKGFRLQKLRAINLMLDLYNRDKATTFYVFYAAVEHYEDVAVNYADDISSEAYLEEDKNYNPESGFTINSHEVKNSLVSFFDIYSAKWRHSKTLSFGFHSTNRIAKEGRPKAVEEAGLENPDKPVLELLSERNYSYPNLLPLVKFVLLKEYQRQYPERGGVFQSLEEMSDDDLISFLDLITWTFGGGDEDVEQDEAFEKIRACPHFNAHLEGKEEIILSLLMEELDKRQGLAYANDKFVYSSDVELVYIQAAGEITPELHDPAWKAWEEIDADDTRNLKEKVESVFTDCPSKTIRLLSHKAVSAKIEEREFKRSFKAMKYRVYYTSLEYISRGDFSEPLTLKDLHFHFDEMRNKSCKKIASLKQDYSYKLSGEEVVENTIMQLFDECFLAFDEPVSSDE</sequence>
<keyword evidence="2" id="KW-1185">Reference proteome</keyword>
<evidence type="ECO:0000313" key="1">
    <source>
        <dbReference type="EMBL" id="MEQ6887921.1"/>
    </source>
</evidence>
<protein>
    <recommendedName>
        <fullName evidence="3">DUF4297 domain-containing protein</fullName>
    </recommendedName>
</protein>
<dbReference type="EMBL" id="JBEGCI010000003">
    <property type="protein sequence ID" value="MEQ6887921.1"/>
    <property type="molecule type" value="Genomic_DNA"/>
</dbReference>
<dbReference type="Proteomes" id="UP001472978">
    <property type="component" value="Unassembled WGS sequence"/>
</dbReference>
<evidence type="ECO:0000313" key="2">
    <source>
        <dbReference type="Proteomes" id="UP001472978"/>
    </source>
</evidence>
<organism evidence="1 2">
    <name type="scientific">Halomonas pelophila</name>
    <dbReference type="NCBI Taxonomy" id="3151122"/>
    <lineage>
        <taxon>Bacteria</taxon>
        <taxon>Pseudomonadati</taxon>
        <taxon>Pseudomonadota</taxon>
        <taxon>Gammaproteobacteria</taxon>
        <taxon>Oceanospirillales</taxon>
        <taxon>Halomonadaceae</taxon>
        <taxon>Halomonas</taxon>
    </lineage>
</organism>
<comment type="caution">
    <text evidence="1">The sequence shown here is derived from an EMBL/GenBank/DDBJ whole genome shotgun (WGS) entry which is preliminary data.</text>
</comment>
<gene>
    <name evidence="1" type="ORF">ABE957_04435</name>
</gene>